<dbReference type="EMBL" id="JBFYGN010000022">
    <property type="protein sequence ID" value="MEX8194538.1"/>
    <property type="molecule type" value="Genomic_DNA"/>
</dbReference>
<evidence type="ECO:0000313" key="3">
    <source>
        <dbReference type="Proteomes" id="UP001561046"/>
    </source>
</evidence>
<name>A0ABV3ZYK6_9BURK</name>
<protein>
    <submittedName>
        <fullName evidence="2">Uncharacterized protein</fullName>
    </submittedName>
</protein>
<organism evidence="2 3">
    <name type="scientific">Comamonas guangdongensis</name>
    <dbReference type="NCBI Taxonomy" id="510515"/>
    <lineage>
        <taxon>Bacteria</taxon>
        <taxon>Pseudomonadati</taxon>
        <taxon>Pseudomonadota</taxon>
        <taxon>Betaproteobacteria</taxon>
        <taxon>Burkholderiales</taxon>
        <taxon>Comamonadaceae</taxon>
        <taxon>Comamonas</taxon>
    </lineage>
</organism>
<sequence>MAGLIGQHPEAGLVLGDGEEALNAVALSAWRALGLGTSPSSPLRNLLTAQRAVERLERDRQEPHATHSGLAQFYPFR</sequence>
<comment type="caution">
    <text evidence="2">The sequence shown here is derived from an EMBL/GenBank/DDBJ whole genome shotgun (WGS) entry which is preliminary data.</text>
</comment>
<evidence type="ECO:0000256" key="1">
    <source>
        <dbReference type="SAM" id="MobiDB-lite"/>
    </source>
</evidence>
<reference evidence="2 3" key="1">
    <citation type="journal article" date="2013" name="Int. J. Syst. Evol. Microbiol.">
        <title>Comamonas guangdongensis sp. nov., isolated from subterranean forest sediment, and emended description of the genus Comamonas.</title>
        <authorList>
            <person name="Zhang J."/>
            <person name="Wang Y."/>
            <person name="Zhou S."/>
            <person name="Wu C."/>
            <person name="He J."/>
            <person name="Li F."/>
        </authorList>
    </citation>
    <scope>NUCLEOTIDE SEQUENCE [LARGE SCALE GENOMIC DNA]</scope>
    <source>
        <strain evidence="2 3">CCTCC AB2011133</strain>
    </source>
</reference>
<keyword evidence="3" id="KW-1185">Reference proteome</keyword>
<dbReference type="Proteomes" id="UP001561046">
    <property type="component" value="Unassembled WGS sequence"/>
</dbReference>
<accession>A0ABV3ZYK6</accession>
<dbReference type="RefSeq" id="WP_369339717.1">
    <property type="nucleotide sequence ID" value="NZ_JBFYGN010000022.1"/>
</dbReference>
<gene>
    <name evidence="2" type="ORF">AB6724_17020</name>
</gene>
<evidence type="ECO:0000313" key="2">
    <source>
        <dbReference type="EMBL" id="MEX8194538.1"/>
    </source>
</evidence>
<proteinExistence type="predicted"/>
<feature type="region of interest" description="Disordered" evidence="1">
    <location>
        <begin position="57"/>
        <end position="77"/>
    </location>
</feature>